<evidence type="ECO:0000256" key="2">
    <source>
        <dbReference type="ARBA" id="ARBA00022448"/>
    </source>
</evidence>
<dbReference type="GO" id="GO:0015740">
    <property type="term" value="P:C4-dicarboxylate transport"/>
    <property type="evidence" value="ECO:0007669"/>
    <property type="project" value="TreeGrafter"/>
</dbReference>
<evidence type="ECO:0000256" key="4">
    <source>
        <dbReference type="ARBA" id="ARBA00022519"/>
    </source>
</evidence>
<dbReference type="InterPro" id="IPR055348">
    <property type="entry name" value="DctQ"/>
</dbReference>
<evidence type="ECO:0000256" key="3">
    <source>
        <dbReference type="ARBA" id="ARBA00022475"/>
    </source>
</evidence>
<dbReference type="Proteomes" id="UP000252884">
    <property type="component" value="Unassembled WGS sequence"/>
</dbReference>
<reference evidence="11 12" key="1">
    <citation type="submission" date="2018-07" db="EMBL/GenBank/DDBJ databases">
        <title>Genomic Encyclopedia of Type Strains, Phase IV (KMG-IV): sequencing the most valuable type-strain genomes for metagenomic binning, comparative biology and taxonomic classification.</title>
        <authorList>
            <person name="Goeker M."/>
        </authorList>
    </citation>
    <scope>NUCLEOTIDE SEQUENCE [LARGE SCALE GENOMIC DNA]</scope>
    <source>
        <strain evidence="11 12">DSM 21634</strain>
    </source>
</reference>
<keyword evidence="5 9" id="KW-0812">Transmembrane</keyword>
<dbReference type="OrthoDB" id="9815614at2"/>
<dbReference type="GO" id="GO:0022857">
    <property type="term" value="F:transmembrane transporter activity"/>
    <property type="evidence" value="ECO:0007669"/>
    <property type="project" value="UniProtKB-UniRule"/>
</dbReference>
<comment type="subcellular location">
    <subcellularLocation>
        <location evidence="1 9">Cell inner membrane</location>
        <topology evidence="1 9">Multi-pass membrane protein</topology>
    </subcellularLocation>
</comment>
<evidence type="ECO:0000256" key="7">
    <source>
        <dbReference type="ARBA" id="ARBA00023136"/>
    </source>
</evidence>
<comment type="function">
    <text evidence="9">Part of the tripartite ATP-independent periplasmic (TRAP) transport system.</text>
</comment>
<comment type="caution">
    <text evidence="11">The sequence shown here is derived from an EMBL/GenBank/DDBJ whole genome shotgun (WGS) entry which is preliminary data.</text>
</comment>
<accession>A0A368Y9M9</accession>
<dbReference type="InterPro" id="IPR007387">
    <property type="entry name" value="TRAP_DctQ"/>
</dbReference>
<protein>
    <recommendedName>
        <fullName evidence="9">TRAP transporter small permease protein</fullName>
    </recommendedName>
</protein>
<keyword evidence="12" id="KW-1185">Reference proteome</keyword>
<dbReference type="PANTHER" id="PTHR35011:SF2">
    <property type="entry name" value="2,3-DIKETO-L-GULONATE TRAP TRANSPORTER SMALL PERMEASE PROTEIN YIAM"/>
    <property type="match status" value="1"/>
</dbReference>
<dbReference type="Pfam" id="PF04290">
    <property type="entry name" value="DctQ"/>
    <property type="match status" value="1"/>
</dbReference>
<feature type="transmembrane region" description="Helical" evidence="9">
    <location>
        <begin position="40"/>
        <end position="62"/>
    </location>
</feature>
<keyword evidence="4 9" id="KW-0997">Cell inner membrane</keyword>
<keyword evidence="3" id="KW-1003">Cell membrane</keyword>
<comment type="similarity">
    <text evidence="8 9">Belongs to the TRAP transporter small permease family.</text>
</comment>
<name>A0A368Y9M9_9BURK</name>
<feature type="transmembrane region" description="Helical" evidence="9">
    <location>
        <begin position="119"/>
        <end position="137"/>
    </location>
</feature>
<keyword evidence="6 9" id="KW-1133">Transmembrane helix</keyword>
<evidence type="ECO:0000313" key="12">
    <source>
        <dbReference type="Proteomes" id="UP000252884"/>
    </source>
</evidence>
<organism evidence="11 12">
    <name type="scientific">Pseudorhodoferax soli</name>
    <dbReference type="NCBI Taxonomy" id="545864"/>
    <lineage>
        <taxon>Bacteria</taxon>
        <taxon>Pseudomonadati</taxon>
        <taxon>Pseudomonadota</taxon>
        <taxon>Betaproteobacteria</taxon>
        <taxon>Burkholderiales</taxon>
        <taxon>Comamonadaceae</taxon>
    </lineage>
</organism>
<dbReference type="PANTHER" id="PTHR35011">
    <property type="entry name" value="2,3-DIKETO-L-GULONATE TRAP TRANSPORTER SMALL PERMEASE PROTEIN YIAM"/>
    <property type="match status" value="1"/>
</dbReference>
<comment type="subunit">
    <text evidence="9">The complex comprises the extracytoplasmic solute receptor protein and the two transmembrane proteins.</text>
</comment>
<feature type="domain" description="Tripartite ATP-independent periplasmic transporters DctQ component" evidence="10">
    <location>
        <begin position="48"/>
        <end position="181"/>
    </location>
</feature>
<dbReference type="RefSeq" id="WP_114466471.1">
    <property type="nucleotide sequence ID" value="NZ_QPJK01000001.1"/>
</dbReference>
<keyword evidence="7 9" id="KW-0472">Membrane</keyword>
<proteinExistence type="inferred from homology"/>
<evidence type="ECO:0000256" key="1">
    <source>
        <dbReference type="ARBA" id="ARBA00004429"/>
    </source>
</evidence>
<dbReference type="EMBL" id="QPJK01000001">
    <property type="protein sequence ID" value="RCW76409.1"/>
    <property type="molecule type" value="Genomic_DNA"/>
</dbReference>
<evidence type="ECO:0000256" key="8">
    <source>
        <dbReference type="ARBA" id="ARBA00038436"/>
    </source>
</evidence>
<sequence length="206" mass="22400">MNATANTAAPPVPLQQLPMGLALRVLFRASRWMNAGLRHLVGAMLCTMVLVVFVQILVRFLLPRLGITVSVPWSEELARYLMVWCIFLGAAVASRAGDLIAVESLVDALPARIGWRLKMVSYVATIAFLATLVWLGWRWVEFGEGESSTVMNLPMSWVYLALPVGAALTIVNILTRLLEGVVRQRALGDAPQAEPVAPPAGEPSLV</sequence>
<evidence type="ECO:0000313" key="11">
    <source>
        <dbReference type="EMBL" id="RCW76409.1"/>
    </source>
</evidence>
<evidence type="ECO:0000256" key="6">
    <source>
        <dbReference type="ARBA" id="ARBA00022989"/>
    </source>
</evidence>
<feature type="transmembrane region" description="Helical" evidence="9">
    <location>
        <begin position="157"/>
        <end position="175"/>
    </location>
</feature>
<evidence type="ECO:0000256" key="5">
    <source>
        <dbReference type="ARBA" id="ARBA00022692"/>
    </source>
</evidence>
<evidence type="ECO:0000256" key="9">
    <source>
        <dbReference type="RuleBase" id="RU369079"/>
    </source>
</evidence>
<gene>
    <name evidence="11" type="ORF">DES41_1011015</name>
</gene>
<dbReference type="GO" id="GO:0005886">
    <property type="term" value="C:plasma membrane"/>
    <property type="evidence" value="ECO:0007669"/>
    <property type="project" value="UniProtKB-SubCell"/>
</dbReference>
<dbReference type="AlphaFoldDB" id="A0A368Y9M9"/>
<evidence type="ECO:0000259" key="10">
    <source>
        <dbReference type="Pfam" id="PF04290"/>
    </source>
</evidence>
<keyword evidence="2 9" id="KW-0813">Transport</keyword>
<feature type="transmembrane region" description="Helical" evidence="9">
    <location>
        <begin position="77"/>
        <end position="98"/>
    </location>
</feature>